<keyword evidence="2" id="KW-1133">Transmembrane helix</keyword>
<dbReference type="EMBL" id="CAICTM010001359">
    <property type="protein sequence ID" value="CAB9522963.1"/>
    <property type="molecule type" value="Genomic_DNA"/>
</dbReference>
<sequence>MTSSRRYSHRRIPLAARWILLLLSVSIHCRAEVPNGYEHALEVTRRLSRVDASQCGANIGEMIACFFLQCSDEPCTRQTTDVTTPTDGQETCQSLESEVCNLIDAECCPPCNEAAGAYLSCILATDEECPDSSCDAYTIVNDESAWEKSNSTNTTSSSDNDEMMLDDPPFGAGPPDNITDNGPPDNTPNGPPDNTPNGPPDDTPNGPPDDTPNGPPGTSTAKSGATTTNNIHKAESDNSMAASELDVLSVWTSGATSISSTIVGVVGAVVVINVLLI</sequence>
<evidence type="ECO:0000256" key="1">
    <source>
        <dbReference type="SAM" id="MobiDB-lite"/>
    </source>
</evidence>
<dbReference type="AlphaFoldDB" id="A0A9N8ELN7"/>
<feature type="region of interest" description="Disordered" evidence="1">
    <location>
        <begin position="146"/>
        <end position="226"/>
    </location>
</feature>
<feature type="transmembrane region" description="Helical" evidence="2">
    <location>
        <begin position="258"/>
        <end position="276"/>
    </location>
</feature>
<feature type="compositionally biased region" description="Pro residues" evidence="1">
    <location>
        <begin position="185"/>
        <end position="215"/>
    </location>
</feature>
<keyword evidence="2" id="KW-0812">Transmembrane</keyword>
<feature type="compositionally biased region" description="Low complexity" evidence="1">
    <location>
        <begin position="173"/>
        <end position="184"/>
    </location>
</feature>
<evidence type="ECO:0000256" key="3">
    <source>
        <dbReference type="SAM" id="SignalP"/>
    </source>
</evidence>
<keyword evidence="3" id="KW-0732">Signal</keyword>
<comment type="caution">
    <text evidence="4">The sequence shown here is derived from an EMBL/GenBank/DDBJ whole genome shotgun (WGS) entry which is preliminary data.</text>
</comment>
<feature type="signal peptide" evidence="3">
    <location>
        <begin position="1"/>
        <end position="31"/>
    </location>
</feature>
<reference evidence="4" key="1">
    <citation type="submission" date="2020-06" db="EMBL/GenBank/DDBJ databases">
        <authorList>
            <consortium name="Plant Systems Biology data submission"/>
        </authorList>
    </citation>
    <scope>NUCLEOTIDE SEQUENCE</scope>
    <source>
        <strain evidence="4">D6</strain>
    </source>
</reference>
<evidence type="ECO:0000256" key="2">
    <source>
        <dbReference type="SAM" id="Phobius"/>
    </source>
</evidence>
<evidence type="ECO:0000313" key="5">
    <source>
        <dbReference type="Proteomes" id="UP001153069"/>
    </source>
</evidence>
<feature type="compositionally biased region" description="Low complexity" evidence="1">
    <location>
        <begin position="149"/>
        <end position="158"/>
    </location>
</feature>
<protein>
    <submittedName>
        <fullName evidence="4">Uncharacterized protein</fullName>
    </submittedName>
</protein>
<proteinExistence type="predicted"/>
<name>A0A9N8ELN7_9STRA</name>
<feature type="chain" id="PRO_5040389897" evidence="3">
    <location>
        <begin position="32"/>
        <end position="277"/>
    </location>
</feature>
<organism evidence="4 5">
    <name type="scientific">Seminavis robusta</name>
    <dbReference type="NCBI Taxonomy" id="568900"/>
    <lineage>
        <taxon>Eukaryota</taxon>
        <taxon>Sar</taxon>
        <taxon>Stramenopiles</taxon>
        <taxon>Ochrophyta</taxon>
        <taxon>Bacillariophyta</taxon>
        <taxon>Bacillariophyceae</taxon>
        <taxon>Bacillariophycidae</taxon>
        <taxon>Naviculales</taxon>
        <taxon>Naviculaceae</taxon>
        <taxon>Seminavis</taxon>
    </lineage>
</organism>
<keyword evidence="5" id="KW-1185">Reference proteome</keyword>
<gene>
    <name evidence="4" type="ORF">SEMRO_1361_G266180.1</name>
</gene>
<keyword evidence="2" id="KW-0472">Membrane</keyword>
<accession>A0A9N8ELN7</accession>
<feature type="compositionally biased region" description="Low complexity" evidence="1">
    <location>
        <begin position="216"/>
        <end position="226"/>
    </location>
</feature>
<dbReference type="Proteomes" id="UP001153069">
    <property type="component" value="Unassembled WGS sequence"/>
</dbReference>
<evidence type="ECO:0000313" key="4">
    <source>
        <dbReference type="EMBL" id="CAB9522963.1"/>
    </source>
</evidence>